<accession>A0A1V0SK70</accession>
<sequence>MNIDEFNNLRKKIQDEQFKDFTGNLTKSMTKMEYVCLFLNTFLGKYLTVTETETSNEFADISHELIDCISLLGPEISFFHKLVDYEYTDNYIDKLIDVYHQTKNLNRCQLGYNIMRCLEASKQIVITS</sequence>
<name>A0A1V0SK70_9VIRU</name>
<protein>
    <submittedName>
        <fullName evidence="1">Uncharacterized protein</fullName>
    </submittedName>
</protein>
<reference evidence="1" key="1">
    <citation type="journal article" date="2017" name="Science">
        <title>Giant viruses with an expanded complement of translation system components.</title>
        <authorList>
            <person name="Schulz F."/>
            <person name="Yutin N."/>
            <person name="Ivanova N.N."/>
            <person name="Ortega D.R."/>
            <person name="Lee T.K."/>
            <person name="Vierheilig J."/>
            <person name="Daims H."/>
            <person name="Horn M."/>
            <person name="Wagner M."/>
            <person name="Jensen G.J."/>
            <person name="Kyrpides N.C."/>
            <person name="Koonin E.V."/>
            <person name="Woyke T."/>
        </authorList>
    </citation>
    <scope>NUCLEOTIDE SEQUENCE</scope>
    <source>
        <strain evidence="1">KNV1</strain>
    </source>
</reference>
<dbReference type="EMBL" id="KY684110">
    <property type="protein sequence ID" value="ARF12117.1"/>
    <property type="molecule type" value="Genomic_DNA"/>
</dbReference>
<organism evidence="1">
    <name type="scientific">Klosneuvirus KNV1</name>
    <dbReference type="NCBI Taxonomy" id="1977640"/>
    <lineage>
        <taxon>Viruses</taxon>
        <taxon>Varidnaviria</taxon>
        <taxon>Bamfordvirae</taxon>
        <taxon>Nucleocytoviricota</taxon>
        <taxon>Megaviricetes</taxon>
        <taxon>Imitervirales</taxon>
        <taxon>Mimiviridae</taxon>
        <taxon>Klosneuvirinae</taxon>
        <taxon>Klosneuvirus</taxon>
    </lineage>
</organism>
<gene>
    <name evidence="1" type="ORF">Klosneuvirus_3_252</name>
</gene>
<proteinExistence type="predicted"/>
<evidence type="ECO:0000313" key="1">
    <source>
        <dbReference type="EMBL" id="ARF12117.1"/>
    </source>
</evidence>